<dbReference type="PRINTS" id="PR00344">
    <property type="entry name" value="BCTRLSENSOR"/>
</dbReference>
<evidence type="ECO:0000256" key="8">
    <source>
        <dbReference type="ARBA" id="ARBA00022692"/>
    </source>
</evidence>
<dbReference type="InterPro" id="IPR038421">
    <property type="entry name" value="RisS_PPD_sf"/>
</dbReference>
<dbReference type="Pfam" id="PF00512">
    <property type="entry name" value="HisKA"/>
    <property type="match status" value="1"/>
</dbReference>
<dbReference type="InterPro" id="IPR036097">
    <property type="entry name" value="HisK_dim/P_sf"/>
</dbReference>
<dbReference type="EMBL" id="JBHLXJ010000036">
    <property type="protein sequence ID" value="MFC0352084.1"/>
    <property type="molecule type" value="Genomic_DNA"/>
</dbReference>
<dbReference type="Gene3D" id="3.30.450.300">
    <property type="entry name" value="Sensor histidine kinase RisS, periplasmic domain"/>
    <property type="match status" value="1"/>
</dbReference>
<dbReference type="GO" id="GO:0005524">
    <property type="term" value="F:ATP binding"/>
    <property type="evidence" value="ECO:0007669"/>
    <property type="project" value="UniProtKB-KW"/>
</dbReference>
<evidence type="ECO:0000256" key="13">
    <source>
        <dbReference type="ARBA" id="ARBA00023012"/>
    </source>
</evidence>
<dbReference type="InterPro" id="IPR032408">
    <property type="entry name" value="RisS_PPD"/>
</dbReference>
<evidence type="ECO:0000256" key="3">
    <source>
        <dbReference type="ARBA" id="ARBA00012438"/>
    </source>
</evidence>
<accession>A0ABV6IJT0</accession>
<evidence type="ECO:0000256" key="2">
    <source>
        <dbReference type="ARBA" id="ARBA00004429"/>
    </source>
</evidence>
<feature type="transmembrane region" description="Helical" evidence="15">
    <location>
        <begin position="15"/>
        <end position="36"/>
    </location>
</feature>
<dbReference type="InterPro" id="IPR036890">
    <property type="entry name" value="HATPase_C_sf"/>
</dbReference>
<evidence type="ECO:0000256" key="9">
    <source>
        <dbReference type="ARBA" id="ARBA00022741"/>
    </source>
</evidence>
<keyword evidence="7" id="KW-0808">Transferase</keyword>
<evidence type="ECO:0000313" key="18">
    <source>
        <dbReference type="EMBL" id="MFC0352084.1"/>
    </source>
</evidence>
<dbReference type="SUPFAM" id="SSF55874">
    <property type="entry name" value="ATPase domain of HSP90 chaperone/DNA topoisomerase II/histidine kinase"/>
    <property type="match status" value="1"/>
</dbReference>
<evidence type="ECO:0000256" key="6">
    <source>
        <dbReference type="ARBA" id="ARBA00022553"/>
    </source>
</evidence>
<evidence type="ECO:0000256" key="15">
    <source>
        <dbReference type="SAM" id="Phobius"/>
    </source>
</evidence>
<keyword evidence="5" id="KW-0997">Cell inner membrane</keyword>
<dbReference type="SMART" id="SM00304">
    <property type="entry name" value="HAMP"/>
    <property type="match status" value="1"/>
</dbReference>
<organism evidence="18 19">
    <name type="scientific">Undibacterium danionis</name>
    <dbReference type="NCBI Taxonomy" id="1812100"/>
    <lineage>
        <taxon>Bacteria</taxon>
        <taxon>Pseudomonadati</taxon>
        <taxon>Pseudomonadota</taxon>
        <taxon>Betaproteobacteria</taxon>
        <taxon>Burkholderiales</taxon>
        <taxon>Oxalobacteraceae</taxon>
        <taxon>Undibacterium</taxon>
    </lineage>
</organism>
<keyword evidence="14 15" id="KW-0472">Membrane</keyword>
<dbReference type="PROSITE" id="PS50885">
    <property type="entry name" value="HAMP"/>
    <property type="match status" value="1"/>
</dbReference>
<evidence type="ECO:0000259" key="16">
    <source>
        <dbReference type="PROSITE" id="PS50109"/>
    </source>
</evidence>
<evidence type="ECO:0000256" key="12">
    <source>
        <dbReference type="ARBA" id="ARBA00022989"/>
    </source>
</evidence>
<comment type="caution">
    <text evidence="18">The sequence shown here is derived from an EMBL/GenBank/DDBJ whole genome shotgun (WGS) entry which is preliminary data.</text>
</comment>
<keyword evidence="19" id="KW-1185">Reference proteome</keyword>
<keyword evidence="4" id="KW-1003">Cell membrane</keyword>
<keyword evidence="8 15" id="KW-0812">Transmembrane</keyword>
<dbReference type="RefSeq" id="WP_390214857.1">
    <property type="nucleotide sequence ID" value="NZ_JBHLXJ010000036.1"/>
</dbReference>
<sequence length="454" mass="51257">MRNYFLALSGVRSALFWRTFFLLTILVTASMAAWFISFKLVERKPRAQQISGQIVSMVTITRAALTHSAEDKRRELLLDLARNEGIRIYLVEENDKIVAQEDTVFFDELKKLIQEKLGAKTQFARAVNGEEGFWLSFVIDEDQYWLRLEQDRLQNETSLQILGWASITLILTLVGAVFISRHINAPLSNLSQAARQLAHGLRPPPLPENGPREIRETNVSFNQMVDDLARSESDRTVILAGISHDLRTPLTRLQLELEMAPVDATTREAMQSDLSQMDGIIQQFLDYAKPLHESTFNSVHLSSLVEKIVQDVQRDSNVIILAKIDPGISITGIEIEIQRLFNNLIQNALRYARDATTNQVKLELECRFSEQPNKPLACIRLRDFGPGVPKEEITRLLRPFTRGDIARSQANGSGLGLAIVDRIVKRHGGKIRLQNHPAGGLDIQILISAHRTSK</sequence>
<comment type="catalytic activity">
    <reaction evidence="1">
        <text>ATP + protein L-histidine = ADP + protein N-phospho-L-histidine.</text>
        <dbReference type="EC" id="2.7.13.3"/>
    </reaction>
</comment>
<evidence type="ECO:0000256" key="4">
    <source>
        <dbReference type="ARBA" id="ARBA00022475"/>
    </source>
</evidence>
<feature type="transmembrane region" description="Helical" evidence="15">
    <location>
        <begin position="161"/>
        <end position="179"/>
    </location>
</feature>
<dbReference type="PANTHER" id="PTHR44936">
    <property type="entry name" value="SENSOR PROTEIN CREC"/>
    <property type="match status" value="1"/>
</dbReference>
<dbReference type="SMART" id="SM00388">
    <property type="entry name" value="HisKA"/>
    <property type="match status" value="1"/>
</dbReference>
<evidence type="ECO:0000259" key="17">
    <source>
        <dbReference type="PROSITE" id="PS50885"/>
    </source>
</evidence>
<proteinExistence type="predicted"/>
<dbReference type="EC" id="2.7.13.3" evidence="3"/>
<dbReference type="Pfam" id="PF16524">
    <property type="entry name" value="RisS_PPD"/>
    <property type="match status" value="1"/>
</dbReference>
<gene>
    <name evidence="18" type="ORF">ACFFJH_19860</name>
</gene>
<evidence type="ECO:0000256" key="14">
    <source>
        <dbReference type="ARBA" id="ARBA00023136"/>
    </source>
</evidence>
<keyword evidence="11 18" id="KW-0067">ATP-binding</keyword>
<evidence type="ECO:0000256" key="1">
    <source>
        <dbReference type="ARBA" id="ARBA00000085"/>
    </source>
</evidence>
<feature type="domain" description="Histidine kinase" evidence="16">
    <location>
        <begin position="241"/>
        <end position="451"/>
    </location>
</feature>
<dbReference type="PANTHER" id="PTHR44936:SF5">
    <property type="entry name" value="SENSOR HISTIDINE KINASE ENVZ"/>
    <property type="match status" value="1"/>
</dbReference>
<evidence type="ECO:0000256" key="11">
    <source>
        <dbReference type="ARBA" id="ARBA00022840"/>
    </source>
</evidence>
<feature type="domain" description="HAMP" evidence="17">
    <location>
        <begin position="181"/>
        <end position="233"/>
    </location>
</feature>
<evidence type="ECO:0000256" key="7">
    <source>
        <dbReference type="ARBA" id="ARBA00022679"/>
    </source>
</evidence>
<dbReference type="SMART" id="SM00387">
    <property type="entry name" value="HATPase_c"/>
    <property type="match status" value="1"/>
</dbReference>
<dbReference type="Gene3D" id="3.30.565.10">
    <property type="entry name" value="Histidine kinase-like ATPase, C-terminal domain"/>
    <property type="match status" value="1"/>
</dbReference>
<dbReference type="InterPro" id="IPR003660">
    <property type="entry name" value="HAMP_dom"/>
</dbReference>
<reference evidence="18 19" key="1">
    <citation type="submission" date="2024-09" db="EMBL/GenBank/DDBJ databases">
        <authorList>
            <person name="Sun Q."/>
            <person name="Mori K."/>
        </authorList>
    </citation>
    <scope>NUCLEOTIDE SEQUENCE [LARGE SCALE GENOMIC DNA]</scope>
    <source>
        <strain evidence="18 19">CCM 8677</strain>
    </source>
</reference>
<dbReference type="Pfam" id="PF02518">
    <property type="entry name" value="HATPase_c"/>
    <property type="match status" value="1"/>
</dbReference>
<dbReference type="Gene3D" id="1.10.287.130">
    <property type="match status" value="1"/>
</dbReference>
<dbReference type="InterPro" id="IPR004358">
    <property type="entry name" value="Sig_transdc_His_kin-like_C"/>
</dbReference>
<evidence type="ECO:0000256" key="10">
    <source>
        <dbReference type="ARBA" id="ARBA00022777"/>
    </source>
</evidence>
<dbReference type="SUPFAM" id="SSF47384">
    <property type="entry name" value="Homodimeric domain of signal transducing histidine kinase"/>
    <property type="match status" value="1"/>
</dbReference>
<protein>
    <recommendedName>
        <fullName evidence="3">histidine kinase</fullName>
        <ecNumber evidence="3">2.7.13.3</ecNumber>
    </recommendedName>
</protein>
<keyword evidence="9" id="KW-0547">Nucleotide-binding</keyword>
<dbReference type="InterPro" id="IPR003594">
    <property type="entry name" value="HATPase_dom"/>
</dbReference>
<evidence type="ECO:0000313" key="19">
    <source>
        <dbReference type="Proteomes" id="UP001589844"/>
    </source>
</evidence>
<dbReference type="InterPro" id="IPR050980">
    <property type="entry name" value="2C_sensor_his_kinase"/>
</dbReference>
<dbReference type="PROSITE" id="PS50109">
    <property type="entry name" value="HIS_KIN"/>
    <property type="match status" value="1"/>
</dbReference>
<evidence type="ECO:0000256" key="5">
    <source>
        <dbReference type="ARBA" id="ARBA00022519"/>
    </source>
</evidence>
<dbReference type="CDD" id="cd06225">
    <property type="entry name" value="HAMP"/>
    <property type="match status" value="1"/>
</dbReference>
<keyword evidence="6" id="KW-0597">Phosphoprotein</keyword>
<keyword evidence="13" id="KW-0902">Two-component regulatory system</keyword>
<dbReference type="InterPro" id="IPR005467">
    <property type="entry name" value="His_kinase_dom"/>
</dbReference>
<dbReference type="Proteomes" id="UP001589844">
    <property type="component" value="Unassembled WGS sequence"/>
</dbReference>
<keyword evidence="10" id="KW-0418">Kinase</keyword>
<dbReference type="CDD" id="cd00082">
    <property type="entry name" value="HisKA"/>
    <property type="match status" value="1"/>
</dbReference>
<comment type="subcellular location">
    <subcellularLocation>
        <location evidence="2">Cell inner membrane</location>
        <topology evidence="2">Multi-pass membrane protein</topology>
    </subcellularLocation>
</comment>
<keyword evidence="12 15" id="KW-1133">Transmembrane helix</keyword>
<name>A0ABV6IJT0_9BURK</name>
<dbReference type="InterPro" id="IPR003661">
    <property type="entry name" value="HisK_dim/P_dom"/>
</dbReference>
<dbReference type="Pfam" id="PF00672">
    <property type="entry name" value="HAMP"/>
    <property type="match status" value="1"/>
</dbReference>